<accession>B0MK08</accession>
<evidence type="ECO:0000256" key="8">
    <source>
        <dbReference type="PROSITE-ProRule" id="PRU00284"/>
    </source>
</evidence>
<dbReference type="PRINTS" id="PR00260">
    <property type="entry name" value="CHEMTRNSDUCR"/>
</dbReference>
<evidence type="ECO:0000256" key="9">
    <source>
        <dbReference type="SAM" id="MobiDB-lite"/>
    </source>
</evidence>
<evidence type="ECO:0000256" key="2">
    <source>
        <dbReference type="ARBA" id="ARBA00022475"/>
    </source>
</evidence>
<feature type="compositionally biased region" description="Basic and acidic residues" evidence="9">
    <location>
        <begin position="828"/>
        <end position="841"/>
    </location>
</feature>
<reference evidence="12" key="2">
    <citation type="submission" date="2014-06" db="EMBL/GenBank/DDBJ databases">
        <title>Draft genome sequence of Eubacterium siraeum (DSM 15702).</title>
        <authorList>
            <person name="Sudarsanam P."/>
            <person name="Ley R."/>
            <person name="Guruge J."/>
            <person name="Turnbaugh P.J."/>
            <person name="Mahowald M."/>
            <person name="Liep D."/>
            <person name="Gordon J."/>
        </authorList>
    </citation>
    <scope>NUCLEOTIDE SEQUENCE</scope>
    <source>
        <strain evidence="12">DSM 15702</strain>
    </source>
</reference>
<keyword evidence="6 10" id="KW-0472">Membrane</keyword>
<evidence type="ECO:0000313" key="12">
    <source>
        <dbReference type="EMBL" id="EDS01997.1"/>
    </source>
</evidence>
<evidence type="ECO:0000256" key="6">
    <source>
        <dbReference type="ARBA" id="ARBA00023136"/>
    </source>
</evidence>
<dbReference type="Proteomes" id="UP000005326">
    <property type="component" value="Unassembled WGS sequence"/>
</dbReference>
<keyword evidence="13" id="KW-1185">Reference proteome</keyword>
<dbReference type="Pfam" id="PF02743">
    <property type="entry name" value="dCache_1"/>
    <property type="match status" value="1"/>
</dbReference>
<evidence type="ECO:0000256" key="5">
    <source>
        <dbReference type="ARBA" id="ARBA00022989"/>
    </source>
</evidence>
<evidence type="ECO:0000256" key="4">
    <source>
        <dbReference type="ARBA" id="ARBA00022692"/>
    </source>
</evidence>
<dbReference type="Gene3D" id="3.30.450.20">
    <property type="entry name" value="PAS domain"/>
    <property type="match status" value="1"/>
</dbReference>
<dbReference type="GO" id="GO:0006935">
    <property type="term" value="P:chemotaxis"/>
    <property type="evidence" value="ECO:0007669"/>
    <property type="project" value="UniProtKB-KW"/>
</dbReference>
<dbReference type="EMBL" id="ABCA03000022">
    <property type="protein sequence ID" value="EDS01997.1"/>
    <property type="molecule type" value="Genomic_DNA"/>
</dbReference>
<comment type="similarity">
    <text evidence="7">Belongs to the methyl-accepting chemotaxis (MCP) protein family.</text>
</comment>
<dbReference type="PANTHER" id="PTHR43531">
    <property type="entry name" value="PROTEIN ICFG"/>
    <property type="match status" value="1"/>
</dbReference>
<dbReference type="SMART" id="SM00283">
    <property type="entry name" value="MA"/>
    <property type="match status" value="1"/>
</dbReference>
<proteinExistence type="inferred from homology"/>
<gene>
    <name evidence="12" type="ORF">EUBSIR_00140</name>
</gene>
<dbReference type="Gene3D" id="1.10.287.950">
    <property type="entry name" value="Methyl-accepting chemotaxis protein"/>
    <property type="match status" value="1"/>
</dbReference>
<keyword evidence="2" id="KW-1003">Cell membrane</keyword>
<evidence type="ECO:0000313" key="13">
    <source>
        <dbReference type="Proteomes" id="UP000005326"/>
    </source>
</evidence>
<keyword evidence="4 10" id="KW-0812">Transmembrane</keyword>
<feature type="domain" description="Methyl-accepting transducer" evidence="11">
    <location>
        <begin position="435"/>
        <end position="664"/>
    </location>
</feature>
<sequence>MSAKKDISKEFDKISDGAKQVQKKRKSLTGRIFKWMCLAVGGSLLIVGGVNIGINYNFLQESLKNQLTEVADMSSNTVSNQLSSITAELQQIAYDSGFDDLTDTGTLSTKCFSILTKNPMLTDIKIVNTNGKCFYAETLDYSENDSFKKAVETKKTAQGEPYAAKDLKHVLMDVAIPMFDSDNTTLRSVLMACVDMNTFSAVIGQTKIGETGYAMAIDQTGTIIAYPDETKLTERINYKTLAQADSSYQGIADCISNAIKGEKGFAEVTLDGVDKYVTYAPIANTEGWSCLVVATPSEYTDSIKMSLCIGTAVAVICFVVSVLVILTIVKKVIKPVKLCSDRIVTLSQGDLHAEPLDFGKNIDKEISQLSESTNQITTQINAIITDLDNMLAALGNGDLTYSPADVYIGDFAKLRASYERIMLSLNKTMSGISTAGVQVSNGAEQVSSAAANLSEGATRQAASVEELSASLAEVSEKVNRNAARAGDAAKNSEQAAKLVDSGNEKMNILLEAMHKIDDTSKQIANIIRAIDDISFQTNILALNAAVEAARAGEAGKGFAVVADEVRNLAGKVAQAASDTTTLIGDSIKAVEDGTAIANDTAQTLALIVETTTQTADLIEDISTACEEQATAISQITAGVDQISSVVQTNSATSEECAASAEELSSQATILDGMVSKFKLSKKAIAEEPEKAAGKADESEKTASAKPEKADNPEAKKPSEPKRDKEKPAKSKQEIKKTTAEAKEIKAEKPAVASKPADIITDKKVPESKPIASTQIKKNESKPVANTQIKKTESKPVASTQIKKNESKPVANTQIKKNESKPVSNTQKKKIESTDENKKKNSESAIKAISADFKTEKAKTEAPAQKKAKAIGISHFDTAVNSENEFTEDANDKY</sequence>
<reference evidence="12" key="1">
    <citation type="submission" date="2007-10" db="EMBL/GenBank/DDBJ databases">
        <authorList>
            <person name="Fulton L."/>
            <person name="Clifton S."/>
            <person name="Fulton B."/>
            <person name="Xu J."/>
            <person name="Minx P."/>
            <person name="Pepin K.H."/>
            <person name="Johnson M."/>
            <person name="Thiruvilangam P."/>
            <person name="Bhonagiri V."/>
            <person name="Nash W.E."/>
            <person name="Mardis E.R."/>
            <person name="Wilson R.K."/>
        </authorList>
    </citation>
    <scope>NUCLEOTIDE SEQUENCE [LARGE SCALE GENOMIC DNA]</scope>
    <source>
        <strain evidence="12">DSM 15702</strain>
    </source>
</reference>
<feature type="transmembrane region" description="Helical" evidence="10">
    <location>
        <begin position="32"/>
        <end position="54"/>
    </location>
</feature>
<comment type="caution">
    <text evidence="12">The sequence shown here is derived from an EMBL/GenBank/DDBJ whole genome shotgun (WGS) entry which is preliminary data.</text>
</comment>
<dbReference type="PANTHER" id="PTHR43531:SF11">
    <property type="entry name" value="METHYL-ACCEPTING CHEMOTAXIS PROTEIN 3"/>
    <property type="match status" value="1"/>
</dbReference>
<dbReference type="GO" id="GO:0007165">
    <property type="term" value="P:signal transduction"/>
    <property type="evidence" value="ECO:0007669"/>
    <property type="project" value="UniProtKB-KW"/>
</dbReference>
<keyword evidence="8" id="KW-0807">Transducer</keyword>
<evidence type="ECO:0000256" key="1">
    <source>
        <dbReference type="ARBA" id="ARBA00004651"/>
    </source>
</evidence>
<keyword evidence="5 10" id="KW-1133">Transmembrane helix</keyword>
<dbReference type="PROSITE" id="PS50111">
    <property type="entry name" value="CHEMOTAXIS_TRANSDUC_2"/>
    <property type="match status" value="1"/>
</dbReference>
<feature type="region of interest" description="Disordered" evidence="9">
    <location>
        <begin position="687"/>
        <end position="843"/>
    </location>
</feature>
<dbReference type="InterPro" id="IPR051310">
    <property type="entry name" value="MCP_chemotaxis"/>
</dbReference>
<dbReference type="InterPro" id="IPR004090">
    <property type="entry name" value="Chemotax_Me-accpt_rcpt"/>
</dbReference>
<evidence type="ECO:0000256" key="7">
    <source>
        <dbReference type="ARBA" id="ARBA00029447"/>
    </source>
</evidence>
<feature type="compositionally biased region" description="Basic and acidic residues" evidence="9">
    <location>
        <begin position="687"/>
        <end position="748"/>
    </location>
</feature>
<evidence type="ECO:0000256" key="10">
    <source>
        <dbReference type="SAM" id="Phobius"/>
    </source>
</evidence>
<organism evidence="12 13">
    <name type="scientific">[Eubacterium] siraeum DSM 15702</name>
    <dbReference type="NCBI Taxonomy" id="428128"/>
    <lineage>
        <taxon>Bacteria</taxon>
        <taxon>Bacillati</taxon>
        <taxon>Bacillota</taxon>
        <taxon>Clostridia</taxon>
        <taxon>Eubacteriales</taxon>
        <taxon>Oscillospiraceae</taxon>
        <taxon>Oscillospiraceae incertae sedis</taxon>
    </lineage>
</organism>
<dbReference type="Pfam" id="PF00015">
    <property type="entry name" value="MCPsignal"/>
    <property type="match status" value="1"/>
</dbReference>
<feature type="transmembrane region" description="Helical" evidence="10">
    <location>
        <begin position="309"/>
        <end position="329"/>
    </location>
</feature>
<dbReference type="AlphaFoldDB" id="B0MK08"/>
<dbReference type="InterPro" id="IPR033479">
    <property type="entry name" value="dCache_1"/>
</dbReference>
<evidence type="ECO:0000256" key="3">
    <source>
        <dbReference type="ARBA" id="ARBA00022500"/>
    </source>
</evidence>
<dbReference type="InterPro" id="IPR004089">
    <property type="entry name" value="MCPsignal_dom"/>
</dbReference>
<name>B0MK08_9FIRM</name>
<dbReference type="GO" id="GO:0005886">
    <property type="term" value="C:plasma membrane"/>
    <property type="evidence" value="ECO:0007669"/>
    <property type="project" value="UniProtKB-SubCell"/>
</dbReference>
<keyword evidence="3" id="KW-0145">Chemotaxis</keyword>
<protein>
    <submittedName>
        <fullName evidence="12">Methyl-accepting chemotaxis protein signaling domain protein</fullName>
    </submittedName>
</protein>
<feature type="compositionally biased region" description="Polar residues" evidence="9">
    <location>
        <begin position="809"/>
        <end position="825"/>
    </location>
</feature>
<dbReference type="GO" id="GO:0004888">
    <property type="term" value="F:transmembrane signaling receptor activity"/>
    <property type="evidence" value="ECO:0007669"/>
    <property type="project" value="InterPro"/>
</dbReference>
<dbReference type="SUPFAM" id="SSF58104">
    <property type="entry name" value="Methyl-accepting chemotaxis protein (MCP) signaling domain"/>
    <property type="match status" value="1"/>
</dbReference>
<evidence type="ECO:0000259" key="11">
    <source>
        <dbReference type="PROSITE" id="PS50111"/>
    </source>
</evidence>
<comment type="subcellular location">
    <subcellularLocation>
        <location evidence="1">Cell membrane</location>
        <topology evidence="1">Multi-pass membrane protein</topology>
    </subcellularLocation>
</comment>
<dbReference type="CDD" id="cd12912">
    <property type="entry name" value="PDC2_MCP_like"/>
    <property type="match status" value="1"/>
</dbReference>
<dbReference type="CDD" id="cd11386">
    <property type="entry name" value="MCP_signal"/>
    <property type="match status" value="1"/>
</dbReference>